<proteinExistence type="inferred from homology"/>
<feature type="domain" description="Carbohydrate kinase PfkB" evidence="7">
    <location>
        <begin position="14"/>
        <end position="296"/>
    </location>
</feature>
<dbReference type="Pfam" id="PF00294">
    <property type="entry name" value="PfkB"/>
    <property type="match status" value="1"/>
</dbReference>
<dbReference type="PANTHER" id="PTHR46566:SF2">
    <property type="entry name" value="ATP-DEPENDENT 6-PHOSPHOFRUCTOKINASE ISOZYME 2"/>
    <property type="match status" value="1"/>
</dbReference>
<reference evidence="8" key="1">
    <citation type="submission" date="2022-01" db="EMBL/GenBank/DDBJ databases">
        <title>Gillisia lutea sp. nov., isolated from marine plastic residues from the Malvarosa beach (Valencia, Spain).</title>
        <authorList>
            <person name="Vidal-Verdu A."/>
            <person name="Molina-Menor E."/>
            <person name="Satari L."/>
            <person name="Pascual J."/>
            <person name="Pereto J."/>
            <person name="Porcar M."/>
        </authorList>
    </citation>
    <scope>NUCLEOTIDE SEQUENCE</scope>
    <source>
        <strain evidence="8">M10.2A</strain>
    </source>
</reference>
<keyword evidence="4" id="KW-0418">Kinase</keyword>
<dbReference type="PROSITE" id="PS00584">
    <property type="entry name" value="PFKB_KINASES_2"/>
    <property type="match status" value="1"/>
</dbReference>
<dbReference type="PROSITE" id="PS00583">
    <property type="entry name" value="PFKB_KINASES_1"/>
    <property type="match status" value="1"/>
</dbReference>
<evidence type="ECO:0000256" key="3">
    <source>
        <dbReference type="ARBA" id="ARBA00022741"/>
    </source>
</evidence>
<accession>A0ABS9EE26</accession>
<comment type="caution">
    <text evidence="8">The sequence shown here is derived from an EMBL/GenBank/DDBJ whole genome shotgun (WGS) entry which is preliminary data.</text>
</comment>
<dbReference type="CDD" id="cd01164">
    <property type="entry name" value="FruK_PfkB_like"/>
    <property type="match status" value="1"/>
</dbReference>
<dbReference type="SUPFAM" id="SSF53613">
    <property type="entry name" value="Ribokinase-like"/>
    <property type="match status" value="1"/>
</dbReference>
<evidence type="ECO:0000256" key="4">
    <source>
        <dbReference type="ARBA" id="ARBA00022777"/>
    </source>
</evidence>
<dbReference type="InterPro" id="IPR017583">
    <property type="entry name" value="Tagatose/fructose_Pkinase"/>
</dbReference>
<keyword evidence="5" id="KW-0067">ATP-binding</keyword>
<dbReference type="InterPro" id="IPR029056">
    <property type="entry name" value="Ribokinase-like"/>
</dbReference>
<dbReference type="InterPro" id="IPR011611">
    <property type="entry name" value="PfkB_dom"/>
</dbReference>
<dbReference type="NCBIfam" id="TIGR03168">
    <property type="entry name" value="1-PFK"/>
    <property type="match status" value="1"/>
</dbReference>
<evidence type="ECO:0000256" key="5">
    <source>
        <dbReference type="ARBA" id="ARBA00022840"/>
    </source>
</evidence>
<dbReference type="PANTHER" id="PTHR46566">
    <property type="entry name" value="1-PHOSPHOFRUCTOKINASE-RELATED"/>
    <property type="match status" value="1"/>
</dbReference>
<name>A0ABS9EE26_9FLAO</name>
<evidence type="ECO:0000256" key="1">
    <source>
        <dbReference type="ARBA" id="ARBA00010688"/>
    </source>
</evidence>
<evidence type="ECO:0000313" key="8">
    <source>
        <dbReference type="EMBL" id="MCF4101134.1"/>
    </source>
</evidence>
<dbReference type="InterPro" id="IPR002173">
    <property type="entry name" value="Carboh/pur_kinase_PfkB_CS"/>
</dbReference>
<evidence type="ECO:0000256" key="2">
    <source>
        <dbReference type="ARBA" id="ARBA00022679"/>
    </source>
</evidence>
<evidence type="ECO:0000259" key="7">
    <source>
        <dbReference type="Pfam" id="PF00294"/>
    </source>
</evidence>
<keyword evidence="2 6" id="KW-0808">Transferase</keyword>
<protein>
    <submittedName>
        <fullName evidence="8">1-phosphofructokinase family hexose kinase</fullName>
    </submittedName>
</protein>
<keyword evidence="9" id="KW-1185">Reference proteome</keyword>
<dbReference type="Gene3D" id="3.40.1190.20">
    <property type="match status" value="1"/>
</dbReference>
<evidence type="ECO:0000313" key="9">
    <source>
        <dbReference type="Proteomes" id="UP001179363"/>
    </source>
</evidence>
<dbReference type="PIRSF" id="PIRSF000535">
    <property type="entry name" value="1PFK/6PFK/LacC"/>
    <property type="match status" value="1"/>
</dbReference>
<dbReference type="Proteomes" id="UP001179363">
    <property type="component" value="Unassembled WGS sequence"/>
</dbReference>
<evidence type="ECO:0000256" key="6">
    <source>
        <dbReference type="PIRNR" id="PIRNR000535"/>
    </source>
</evidence>
<keyword evidence="3" id="KW-0547">Nucleotide-binding</keyword>
<dbReference type="EMBL" id="JAKGTH010000007">
    <property type="protein sequence ID" value="MCF4101134.1"/>
    <property type="molecule type" value="Genomic_DNA"/>
</dbReference>
<gene>
    <name evidence="8" type="ORF">L1I30_05615</name>
</gene>
<comment type="similarity">
    <text evidence="1">Belongs to the carbohydrate kinase PfkB family.</text>
</comment>
<dbReference type="RefSeq" id="WP_236133284.1">
    <property type="nucleotide sequence ID" value="NZ_JAKGTH010000007.1"/>
</dbReference>
<organism evidence="8 9">
    <name type="scientific">Gillisia lutea</name>
    <dbReference type="NCBI Taxonomy" id="2909668"/>
    <lineage>
        <taxon>Bacteria</taxon>
        <taxon>Pseudomonadati</taxon>
        <taxon>Bacteroidota</taxon>
        <taxon>Flavobacteriia</taxon>
        <taxon>Flavobacteriales</taxon>
        <taxon>Flavobacteriaceae</taxon>
        <taxon>Gillisia</taxon>
    </lineage>
</organism>
<sequence length="317" mass="33703">MKRVLTLTLNPAIDKSTEVAGIKPNSKLRCAVPVYEAGGGGINVSRVINNLGGSSLAVFLAGGSSGVHLISLLKKEGITQRVIPIKEWVRENLAVMDTSNNLQYRFGMPGATVSEKERQEVLKQLEILLPEVDFLVASGSLPPGIPEEFFTTIASLTKKNKVKLILDTSGRALIRGAETGVFLLKPNLEELCTLAGVESVAGLEVEELAKQLINKGVSEVIVVSMGARGAVLVSAKEVEYIAAPTVHQKSTIGAGDSMVAGMVYSLALGKSYSEMAKYGVACGTAATISPGTQLCTREDANRLYNWITANKTINRKS</sequence>